<dbReference type="InterPro" id="IPR045277">
    <property type="entry name" value="DRE1A-I"/>
</dbReference>
<gene>
    <name evidence="1" type="ORF">IEQ34_014905</name>
</gene>
<dbReference type="GO" id="GO:0003700">
    <property type="term" value="F:DNA-binding transcription factor activity"/>
    <property type="evidence" value="ECO:0007669"/>
    <property type="project" value="InterPro"/>
</dbReference>
<protein>
    <submittedName>
        <fullName evidence="1">Uncharacterized protein</fullName>
    </submittedName>
</protein>
<organism evidence="1 2">
    <name type="scientific">Dendrobium chrysotoxum</name>
    <name type="common">Orchid</name>
    <dbReference type="NCBI Taxonomy" id="161865"/>
    <lineage>
        <taxon>Eukaryota</taxon>
        <taxon>Viridiplantae</taxon>
        <taxon>Streptophyta</taxon>
        <taxon>Embryophyta</taxon>
        <taxon>Tracheophyta</taxon>
        <taxon>Spermatophyta</taxon>
        <taxon>Magnoliopsida</taxon>
        <taxon>Liliopsida</taxon>
        <taxon>Asparagales</taxon>
        <taxon>Orchidaceae</taxon>
        <taxon>Epidendroideae</taxon>
        <taxon>Malaxideae</taxon>
        <taxon>Dendrobiinae</taxon>
        <taxon>Dendrobium</taxon>
    </lineage>
</organism>
<sequence length="104" mass="11363">MAAIAYDVAALAFNGDKAVFNFPDAIRSHPVPKSNSIVDIQAAAALAAKRFGARPKTMDTSEVSPQETGECVDEEELLNMRQILIEMAEWLMVSPPRFDPPKSD</sequence>
<evidence type="ECO:0000313" key="2">
    <source>
        <dbReference type="Proteomes" id="UP000775213"/>
    </source>
</evidence>
<accession>A0AAV7GMW4</accession>
<keyword evidence="2" id="KW-1185">Reference proteome</keyword>
<name>A0AAV7GMW4_DENCH</name>
<evidence type="ECO:0000313" key="1">
    <source>
        <dbReference type="EMBL" id="KAH0456998.1"/>
    </source>
</evidence>
<dbReference type="EMBL" id="JAGFBR010000013">
    <property type="protein sequence ID" value="KAH0456998.1"/>
    <property type="molecule type" value="Genomic_DNA"/>
</dbReference>
<dbReference type="PANTHER" id="PTHR31839">
    <property type="entry name" value="DEHYDRATION-RESPONSIVE ELEMENT-BINDING PROTEIN 1D"/>
    <property type="match status" value="1"/>
</dbReference>
<reference evidence="1 2" key="1">
    <citation type="journal article" date="2021" name="Hortic Res">
        <title>Chromosome-scale assembly of the Dendrobium chrysotoxum genome enhances the understanding of orchid evolution.</title>
        <authorList>
            <person name="Zhang Y."/>
            <person name="Zhang G.Q."/>
            <person name="Zhang D."/>
            <person name="Liu X.D."/>
            <person name="Xu X.Y."/>
            <person name="Sun W.H."/>
            <person name="Yu X."/>
            <person name="Zhu X."/>
            <person name="Wang Z.W."/>
            <person name="Zhao X."/>
            <person name="Zhong W.Y."/>
            <person name="Chen H."/>
            <person name="Yin W.L."/>
            <person name="Huang T."/>
            <person name="Niu S.C."/>
            <person name="Liu Z.J."/>
        </authorList>
    </citation>
    <scope>NUCLEOTIDE SEQUENCE [LARGE SCALE GENOMIC DNA]</scope>
    <source>
        <strain evidence="1">Lindl</strain>
    </source>
</reference>
<comment type="caution">
    <text evidence="1">The sequence shown here is derived from an EMBL/GenBank/DDBJ whole genome shotgun (WGS) entry which is preliminary data.</text>
</comment>
<dbReference type="AlphaFoldDB" id="A0AAV7GMW4"/>
<dbReference type="InterPro" id="IPR036955">
    <property type="entry name" value="AP2/ERF_dom_sf"/>
</dbReference>
<dbReference type="Gene3D" id="3.30.730.10">
    <property type="entry name" value="AP2/ERF domain"/>
    <property type="match status" value="1"/>
</dbReference>
<dbReference type="PANTHER" id="PTHR31839:SF85">
    <property type="entry name" value="AP2_ERF DOMAIN-CONTAINING PROTEIN"/>
    <property type="match status" value="1"/>
</dbReference>
<dbReference type="Proteomes" id="UP000775213">
    <property type="component" value="Unassembled WGS sequence"/>
</dbReference>
<proteinExistence type="predicted"/>